<dbReference type="KEGG" id="alam:RT761_01365"/>
<gene>
    <name evidence="1" type="ORF">RT761_01365</name>
</gene>
<name>A0A7T1ALK0_ATRLM</name>
<accession>A0A7T1ALK0</accession>
<keyword evidence="2" id="KW-1185">Reference proteome</keyword>
<dbReference type="AlphaFoldDB" id="A0A7T1ALK0"/>
<proteinExistence type="predicted"/>
<protein>
    <submittedName>
        <fullName evidence="1">Uncharacterized protein</fullName>
    </submittedName>
</protein>
<dbReference type="EMBL" id="CP065383">
    <property type="protein sequence ID" value="QPM68151.1"/>
    <property type="molecule type" value="Genomic_DNA"/>
</dbReference>
<evidence type="ECO:0000313" key="2">
    <source>
        <dbReference type="Proteomes" id="UP000594463"/>
    </source>
</evidence>
<evidence type="ECO:0000313" key="1">
    <source>
        <dbReference type="EMBL" id="QPM68151.1"/>
    </source>
</evidence>
<organism evidence="1 2">
    <name type="scientific">Atribacter laminatus</name>
    <dbReference type="NCBI Taxonomy" id="2847778"/>
    <lineage>
        <taxon>Bacteria</taxon>
        <taxon>Pseudomonadati</taxon>
        <taxon>Atribacterota</taxon>
        <taxon>Atribacteria</taxon>
        <taxon>Atribacterales</taxon>
        <taxon>Atribacteraceae</taxon>
        <taxon>Atribacter</taxon>
    </lineage>
</organism>
<reference evidence="1 2" key="1">
    <citation type="journal article" date="2021" name="Nat. Commun.">
        <title>Isolation of a member of the candidate phylum Atribacteria reveals a unique cell membrane structure.</title>
        <authorList>
            <person name="Taiki K."/>
            <person name="Nobu M.K."/>
            <person name="Kusada H."/>
            <person name="Meng X.-Y."/>
            <person name="Hosoki N."/>
            <person name="Uematsu K."/>
            <person name="Yoshioka H."/>
            <person name="Kamagata Y."/>
            <person name="Tamaki H."/>
        </authorList>
    </citation>
    <scope>NUCLEOTIDE SEQUENCE [LARGE SCALE GENOMIC DNA]</scope>
    <source>
        <strain evidence="1 2">RT761</strain>
    </source>
</reference>
<sequence length="71" mass="8451">MPAGFYDRHPRYFTAPDEDENTYLNPSLREVQTIFDWTTWQSHLVNFLNNESMRSSRLLNTKPQDDACNVR</sequence>
<dbReference type="Proteomes" id="UP000594463">
    <property type="component" value="Chromosome"/>
</dbReference>